<protein>
    <submittedName>
        <fullName evidence="4">Gluconolactonase</fullName>
    </submittedName>
</protein>
<evidence type="ECO:0000313" key="4">
    <source>
        <dbReference type="EMBL" id="SDS54730.1"/>
    </source>
</evidence>
<dbReference type="GO" id="GO:0016787">
    <property type="term" value="F:hydrolase activity"/>
    <property type="evidence" value="ECO:0007669"/>
    <property type="project" value="UniProtKB-KW"/>
</dbReference>
<accession>A0A1H1T3G1</accession>
<sequence>MPTTSDLELTDPIPTRWEALDERFAIKGDRMVQRLFTGGAWLEGPAYFAAGRYLVVSDIPNNRMLRWDEVTNQVGVFRSPAGYTNGHTVDAQGRLVSCEHGNRRVTRTEHDGSITVIADSYQGKQLNSPNDVVVAADGSIWFTDPAYGIDSDYEGFQAESEIGGCHVYRASPDGALTVVADDFDRPNGLAFTPDGSRLLIVDSERRHLRGFTVAGDTLSGGDVVIEDSGGADGIRFDSSHRLWTATKEGARIYTPELELIGKLHLPEVAANLCFGGPKRNQLFLAATTTIYMVRVNTTGISPS</sequence>
<dbReference type="AlphaFoldDB" id="A0A1H1T3G1"/>
<keyword evidence="5" id="KW-1185">Reference proteome</keyword>
<dbReference type="RefSeq" id="WP_231920292.1">
    <property type="nucleotide sequence ID" value="NZ_LT629772.1"/>
</dbReference>
<dbReference type="PANTHER" id="PTHR47572">
    <property type="entry name" value="LIPOPROTEIN-RELATED"/>
    <property type="match status" value="1"/>
</dbReference>
<dbReference type="Gene3D" id="2.120.10.30">
    <property type="entry name" value="TolB, C-terminal domain"/>
    <property type="match status" value="1"/>
</dbReference>
<dbReference type="STRING" id="630515.SAMN04489812_2238"/>
<dbReference type="EMBL" id="LT629772">
    <property type="protein sequence ID" value="SDS54730.1"/>
    <property type="molecule type" value="Genomic_DNA"/>
</dbReference>
<dbReference type="Proteomes" id="UP000199103">
    <property type="component" value="Chromosome I"/>
</dbReference>
<evidence type="ECO:0000256" key="1">
    <source>
        <dbReference type="ARBA" id="ARBA00008853"/>
    </source>
</evidence>
<dbReference type="Pfam" id="PF08450">
    <property type="entry name" value="SGL"/>
    <property type="match status" value="1"/>
</dbReference>
<dbReference type="InterPro" id="IPR011042">
    <property type="entry name" value="6-blade_b-propeller_TolB-like"/>
</dbReference>
<name>A0A1H1T3G1_9ACTN</name>
<comment type="similarity">
    <text evidence="1">Belongs to the SMP-30/CGR1 family.</text>
</comment>
<dbReference type="SUPFAM" id="SSF63829">
    <property type="entry name" value="Calcium-dependent phosphotriesterase"/>
    <property type="match status" value="1"/>
</dbReference>
<feature type="domain" description="SMP-30/Gluconolactonase/LRE-like region" evidence="3">
    <location>
        <begin position="43"/>
        <end position="286"/>
    </location>
</feature>
<dbReference type="PANTHER" id="PTHR47572:SF4">
    <property type="entry name" value="LACTONASE DRP35"/>
    <property type="match status" value="1"/>
</dbReference>
<evidence type="ECO:0000313" key="5">
    <source>
        <dbReference type="Proteomes" id="UP000199103"/>
    </source>
</evidence>
<dbReference type="InterPro" id="IPR051262">
    <property type="entry name" value="SMP-30/CGR1_Lactonase"/>
</dbReference>
<keyword evidence="2" id="KW-0378">Hydrolase</keyword>
<gene>
    <name evidence="4" type="ORF">SAMN04489812_2238</name>
</gene>
<dbReference type="InterPro" id="IPR013658">
    <property type="entry name" value="SGL"/>
</dbReference>
<proteinExistence type="inferred from homology"/>
<evidence type="ECO:0000256" key="2">
    <source>
        <dbReference type="ARBA" id="ARBA00022801"/>
    </source>
</evidence>
<evidence type="ECO:0000259" key="3">
    <source>
        <dbReference type="Pfam" id="PF08450"/>
    </source>
</evidence>
<organism evidence="4 5">
    <name type="scientific">Microlunatus soli</name>
    <dbReference type="NCBI Taxonomy" id="630515"/>
    <lineage>
        <taxon>Bacteria</taxon>
        <taxon>Bacillati</taxon>
        <taxon>Actinomycetota</taxon>
        <taxon>Actinomycetes</taxon>
        <taxon>Propionibacteriales</taxon>
        <taxon>Propionibacteriaceae</taxon>
        <taxon>Microlunatus</taxon>
    </lineage>
</organism>
<reference evidence="4 5" key="1">
    <citation type="submission" date="2016-10" db="EMBL/GenBank/DDBJ databases">
        <authorList>
            <person name="de Groot N.N."/>
        </authorList>
    </citation>
    <scope>NUCLEOTIDE SEQUENCE [LARGE SCALE GENOMIC DNA]</scope>
    <source>
        <strain evidence="4 5">DSM 21800</strain>
    </source>
</reference>